<evidence type="ECO:0000256" key="6">
    <source>
        <dbReference type="ARBA" id="ARBA00022840"/>
    </source>
</evidence>
<dbReference type="OrthoDB" id="9775724at2"/>
<evidence type="ECO:0000256" key="2">
    <source>
        <dbReference type="ARBA" id="ARBA00011903"/>
    </source>
</evidence>
<dbReference type="InterPro" id="IPR025669">
    <property type="entry name" value="AAA_dom"/>
</dbReference>
<keyword evidence="11" id="KW-0812">Transmembrane</keyword>
<evidence type="ECO:0000256" key="7">
    <source>
        <dbReference type="ARBA" id="ARBA00023137"/>
    </source>
</evidence>
<feature type="region of interest" description="Disordered" evidence="10">
    <location>
        <begin position="249"/>
        <end position="294"/>
    </location>
</feature>
<keyword evidence="4" id="KW-0547">Nucleotide-binding</keyword>
<dbReference type="Proteomes" id="UP000253426">
    <property type="component" value="Unassembled WGS sequence"/>
</dbReference>
<dbReference type="NCBIfam" id="TIGR01007">
    <property type="entry name" value="eps_fam"/>
    <property type="match status" value="1"/>
</dbReference>
<feature type="transmembrane region" description="Helical" evidence="11">
    <location>
        <begin position="35"/>
        <end position="53"/>
    </location>
</feature>
<reference evidence="13 14" key="1">
    <citation type="submission" date="2018-06" db="EMBL/GenBank/DDBJ databases">
        <title>Genomic Encyclopedia of Type Strains, Phase IV (KMG-IV): sequencing the most valuable type-strain genomes for metagenomic binning, comparative biology and taxonomic classification.</title>
        <authorList>
            <person name="Goeker M."/>
        </authorList>
    </citation>
    <scope>NUCLEOTIDE SEQUENCE [LARGE SCALE GENOMIC DNA]</scope>
    <source>
        <strain evidence="13 14">DSM 25532</strain>
    </source>
</reference>
<dbReference type="InterPro" id="IPR050445">
    <property type="entry name" value="Bact_polysacc_biosynth/exp"/>
</dbReference>
<evidence type="ECO:0000256" key="5">
    <source>
        <dbReference type="ARBA" id="ARBA00022777"/>
    </source>
</evidence>
<dbReference type="GO" id="GO:0005524">
    <property type="term" value="F:ATP binding"/>
    <property type="evidence" value="ECO:0007669"/>
    <property type="project" value="UniProtKB-KW"/>
</dbReference>
<evidence type="ECO:0000256" key="4">
    <source>
        <dbReference type="ARBA" id="ARBA00022741"/>
    </source>
</evidence>
<dbReference type="EC" id="2.7.10.2" evidence="2"/>
<dbReference type="Gene3D" id="3.40.50.300">
    <property type="entry name" value="P-loop containing nucleotide triphosphate hydrolases"/>
    <property type="match status" value="1"/>
</dbReference>
<evidence type="ECO:0000256" key="8">
    <source>
        <dbReference type="ARBA" id="ARBA00051245"/>
    </source>
</evidence>
<dbReference type="SUPFAM" id="SSF52540">
    <property type="entry name" value="P-loop containing nucleoside triphosphate hydrolases"/>
    <property type="match status" value="1"/>
</dbReference>
<evidence type="ECO:0000256" key="1">
    <source>
        <dbReference type="ARBA" id="ARBA00007316"/>
    </source>
</evidence>
<dbReference type="CDD" id="cd05387">
    <property type="entry name" value="BY-kinase"/>
    <property type="match status" value="1"/>
</dbReference>
<name>A0A366HG47_9BACT</name>
<dbReference type="Pfam" id="PF13614">
    <property type="entry name" value="AAA_31"/>
    <property type="match status" value="1"/>
</dbReference>
<evidence type="ECO:0000256" key="10">
    <source>
        <dbReference type="SAM" id="MobiDB-lite"/>
    </source>
</evidence>
<organism evidence="13 14">
    <name type="scientific">Roseimicrobium gellanilyticum</name>
    <dbReference type="NCBI Taxonomy" id="748857"/>
    <lineage>
        <taxon>Bacteria</taxon>
        <taxon>Pseudomonadati</taxon>
        <taxon>Verrucomicrobiota</taxon>
        <taxon>Verrucomicrobiia</taxon>
        <taxon>Verrucomicrobiales</taxon>
        <taxon>Verrucomicrobiaceae</taxon>
        <taxon>Roseimicrobium</taxon>
    </lineage>
</organism>
<keyword evidence="5" id="KW-0418">Kinase</keyword>
<comment type="catalytic activity">
    <reaction evidence="8">
        <text>L-tyrosyl-[protein] + ATP = O-phospho-L-tyrosyl-[protein] + ADP + H(+)</text>
        <dbReference type="Rhea" id="RHEA:10596"/>
        <dbReference type="Rhea" id="RHEA-COMP:10136"/>
        <dbReference type="Rhea" id="RHEA-COMP:20101"/>
        <dbReference type="ChEBI" id="CHEBI:15378"/>
        <dbReference type="ChEBI" id="CHEBI:30616"/>
        <dbReference type="ChEBI" id="CHEBI:46858"/>
        <dbReference type="ChEBI" id="CHEBI:61978"/>
        <dbReference type="ChEBI" id="CHEBI:456216"/>
        <dbReference type="EC" id="2.7.10.2"/>
    </reaction>
</comment>
<keyword evidence="14" id="KW-1185">Reference proteome</keyword>
<evidence type="ECO:0000256" key="11">
    <source>
        <dbReference type="SAM" id="Phobius"/>
    </source>
</evidence>
<comment type="similarity">
    <text evidence="1">Belongs to the CpsD/CapB family.</text>
</comment>
<dbReference type="GO" id="GO:0004715">
    <property type="term" value="F:non-membrane spanning protein tyrosine kinase activity"/>
    <property type="evidence" value="ECO:0007669"/>
    <property type="project" value="UniProtKB-EC"/>
</dbReference>
<evidence type="ECO:0000256" key="9">
    <source>
        <dbReference type="SAM" id="Coils"/>
    </source>
</evidence>
<evidence type="ECO:0000313" key="13">
    <source>
        <dbReference type="EMBL" id="RBP41181.1"/>
    </source>
</evidence>
<feature type="compositionally biased region" description="Low complexity" evidence="10">
    <location>
        <begin position="277"/>
        <end position="293"/>
    </location>
</feature>
<comment type="caution">
    <text evidence="13">The sequence shown here is derived from an EMBL/GenBank/DDBJ whole genome shotgun (WGS) entry which is preliminary data.</text>
</comment>
<evidence type="ECO:0000259" key="12">
    <source>
        <dbReference type="Pfam" id="PF13614"/>
    </source>
</evidence>
<dbReference type="InterPro" id="IPR027417">
    <property type="entry name" value="P-loop_NTPase"/>
</dbReference>
<dbReference type="AlphaFoldDB" id="A0A366HG47"/>
<keyword evidence="3" id="KW-0808">Transferase</keyword>
<feature type="coiled-coil region" evidence="9">
    <location>
        <begin position="362"/>
        <end position="406"/>
    </location>
</feature>
<keyword evidence="11" id="KW-0472">Membrane</keyword>
<accession>A0A366HG47</accession>
<sequence length="729" mass="80488">MESLYSAQTTANSLNRFHETSAKLQRYKVLLRRRWWFLLLTSCIAVVYAAITVTSSPQEYIAVGKLHVGTKIDVSGSSGGTMSSMFLTDFYGTQIELLESSSLRNKAKERVAMAHPELKEIEVDIQVTQTKGSSILNVTAIGTEEKYTQALLNELLSEYIAFRKKMIDDSVGGTVGKVIQEVLEKQKEVAAAKLALENFLKANDATMFEGNSNRAGAYLVQLENSLNMYETEKRIMERMGLDNYLRQQDKRSSTMPAMSGAVDAAPTTVQGSGNSLPTAPTSSTPTVGSGISPMEGRYLDAQNELMFMESKRLDLLKTYRPEHPSIKDVDEEIAEVKSKVLIYKARCEEEMQGRIAGLQTKISGLKEAIAEWTVKAKEANDKIVTYKQLDSEYKRLGEDHDSWKKKLADLDTTSITQSDLVAILELAGPAIEKRRELILPIALALIAGLVAGSVILLLFDRLDDRMNTFSEFQSLFPNESILGQIPELAGRGDVALIRPSDDRHLYAEAFRNLRSSILFKNWTGGKPPKVILVTSAVPNEGKTTSVANMAITMALGGARVLLADADLRRGGVSELFKIPGTPGFTEVLNAQMHWRDAVLESGTRGLHVLPRGEAVDQASELFLNPMTDEIIREMTEEYDYIIFDSAPVLVADDTASFAPKMDTVLFVVRMSSTMARLSAKALDLLYDRQVSVGGIILNRASTSLKEYTYYNYASYYSVGSKKGHASQSA</sequence>
<dbReference type="PANTHER" id="PTHR32309:SF13">
    <property type="entry name" value="FERRIC ENTEROBACTIN TRANSPORT PROTEIN FEPE"/>
    <property type="match status" value="1"/>
</dbReference>
<keyword evidence="9" id="KW-0175">Coiled coil</keyword>
<evidence type="ECO:0000256" key="3">
    <source>
        <dbReference type="ARBA" id="ARBA00022679"/>
    </source>
</evidence>
<evidence type="ECO:0000313" key="14">
    <source>
        <dbReference type="Proteomes" id="UP000253426"/>
    </source>
</evidence>
<feature type="transmembrane region" description="Helical" evidence="11">
    <location>
        <begin position="437"/>
        <end position="459"/>
    </location>
</feature>
<dbReference type="InterPro" id="IPR005702">
    <property type="entry name" value="Wzc-like_C"/>
</dbReference>
<gene>
    <name evidence="13" type="ORF">DES53_10710</name>
</gene>
<dbReference type="GO" id="GO:0005886">
    <property type="term" value="C:plasma membrane"/>
    <property type="evidence" value="ECO:0007669"/>
    <property type="project" value="TreeGrafter"/>
</dbReference>
<proteinExistence type="inferred from homology"/>
<keyword evidence="7" id="KW-0829">Tyrosine-protein kinase</keyword>
<feature type="domain" description="AAA" evidence="12">
    <location>
        <begin position="541"/>
        <end position="650"/>
    </location>
</feature>
<dbReference type="RefSeq" id="WP_113959833.1">
    <property type="nucleotide sequence ID" value="NZ_QNRR01000007.1"/>
</dbReference>
<keyword evidence="11" id="KW-1133">Transmembrane helix</keyword>
<protein>
    <recommendedName>
        <fullName evidence="2">non-specific protein-tyrosine kinase</fullName>
        <ecNumber evidence="2">2.7.10.2</ecNumber>
    </recommendedName>
</protein>
<keyword evidence="6" id="KW-0067">ATP-binding</keyword>
<dbReference type="EMBL" id="QNRR01000007">
    <property type="protein sequence ID" value="RBP41181.1"/>
    <property type="molecule type" value="Genomic_DNA"/>
</dbReference>
<feature type="compositionally biased region" description="Polar residues" evidence="10">
    <location>
        <begin position="267"/>
        <end position="276"/>
    </location>
</feature>
<dbReference type="PANTHER" id="PTHR32309">
    <property type="entry name" value="TYROSINE-PROTEIN KINASE"/>
    <property type="match status" value="1"/>
</dbReference>